<evidence type="ECO:0000313" key="4">
    <source>
        <dbReference type="EMBL" id="AXK38762.1"/>
    </source>
</evidence>
<dbReference type="InterPro" id="IPR011050">
    <property type="entry name" value="Pectin_lyase_fold/virulence"/>
</dbReference>
<dbReference type="InterPro" id="IPR005546">
    <property type="entry name" value="Autotransporte_beta"/>
</dbReference>
<dbReference type="InterPro" id="IPR012332">
    <property type="entry name" value="Autotransporter_pectin_lyase_C"/>
</dbReference>
<dbReference type="PROSITE" id="PS51208">
    <property type="entry name" value="AUTOTRANSPORTER"/>
    <property type="match status" value="1"/>
</dbReference>
<dbReference type="InterPro" id="IPR013425">
    <property type="entry name" value="Autotrns_rpt"/>
</dbReference>
<accession>A0A345Y4B0</accession>
<sequence length="1814" mass="177687">MTYQLTKVGGKMTSVAVCALTGAVLFGASGAALAVPVVYFQTLAGGRTYFDNTVSQYAQGGTPNLISTSLSGLSAGTNWNANGISITPSNGASRTVDDTYLSNAPSLAGSPTGQGINMSAVSGAGAIGSGLTFNFGSQFNAFGIEMGDWGTCCYNSSLYIQFGNNGTWDTAQLIGTATQMSDVPESSGGRTFTFIGAINDTNFFDQVRIYGDGNGDVLYAGGTLRSASVELNSVPGNAGSSTQQPAATDIDTAQSHYLASKLGSTVNPAFEGGTLQIDSASPTISNDFTVANSGGTIDANGNSATFSGVIADKSGASGRLTFTGSGTTTLSGANTYSGGTTIGGGATVKVAADSALGAASGGLTLDNGTLASTATHSSARNIALAGNGTLDVAASTTLTENGVISGGGALSKTGSGTLVLGGSNANSGATNVNSGTLEAGKAGALSSASATTVASGATLDLNSYDQTVGSLAGAGHVTLGSANLNAGGDNSSTTFSGDIGGSGGLNKTGSGTLTLSGDNGYTGSTSIGSGATLALAGSGDIAESSGVANNGSFNIAATNSGATIKTLSGNGNVQLGGKTLTLSNANSTFVAGEGSDVEASGGFAGAIHGSGGVTVAGGTEILSGDNDYTGATTVDNGATLALAGDGNIAASSGLANNGTFDIANTHNGTTIETLSGNGAVQLGGKTLTLSQASGNFAGGIHGTGGLTVVGGTQTLSGSSDYSGGTTISGGATVKVAADAALGAADGGLTLNNGTLATTATHDSARAIALTGNGTFDVANATTLTENGTISGAGGLTKEGQGTLVLCGSDYTGSTTVNAGTLKACKADALAKDSAVTVAESATLDLDGHDQTIGSLAGAGDVALGSAKLTTGADNGSTTFSGDIAGTGGLSKTGSGTLTLSGDNGYSGATHVDGGTLKAGKAGALPQDSAVTVASGATLDLDGFDQSIGSLAGAGNVALGSANLNTGGDNGSSTFSGDIGGTGGLSKTGSGTLTLSGVNNYSGGTAINGGVVQIASNGALGAASGGLSLNNGTLKVAESFSTARDIALAGEGRLDVATGKALSSTGTVSGNGPLIKNGAGTLTLDGENTYHGGTVVNDGILQVASDAALGDASGDITLNGGTLQTTANMGTDRKITLLSNSQLLTDAGTTFTQNGGIDGSGRLFKAGTGTLVLTGTNTYSGGTTINGGDVQVADGSSLGTGTVLLNGGTLHTTETLAANQQVLVSGNSQARVDAGTTALLSGTISDGGSSGCFNKTGSGTLNMTGSATLNNGTCVQDGMLRANGALNSWVLVYAAGTLRGTGQINGDMTVNGTLAPGNSPGLLTQSGTTTMLAGSTFQEDIDGTTIGNGAGHYSHLEITGGQFIINDNVTLAPQLRGITGSANNTFTPSVGDLFRIVTADGGVVGRFDTLTQPASGLAADTRFTAFYNMRGSNSVDLALTPTSYAAYLRNGRGNVNAQSAGGVLDKLLTHQDDGSATATQSELLYAVAGVSGGAMPDLARRLSGEVHGALAAAAPQAGRALQNQVAGRLGSTAAIGNDLSAEQDLWLDVSTSRGDFDADEYASGYRTKRDQYTLGRDLYGNGATKSRLGAGVSYARNHVTADAGSGSVDATMAFVYGQVGAGDFIVDGIAAYGYSRWKTQRSDPLQQAGVFETAANGKEALLGVGVRLPLEAGGMSLEPFARALWQQSRRDGAGEGTASAAALSLQDYSANGSRVLAGLSGGSPVKDPLADSFTYQFSVAVGRDIGDEGQPAVQARLAGERLTVVAPRSGRDFVQASLNGTVQLDRRSYAYFGLNGEVGSGRSEFGATAGLRIRF</sequence>
<proteinExistence type="predicted"/>
<dbReference type="SMART" id="SM00869">
    <property type="entry name" value="Autotransporter"/>
    <property type="match status" value="1"/>
</dbReference>
<evidence type="ECO:0000259" key="3">
    <source>
        <dbReference type="PROSITE" id="PS51208"/>
    </source>
</evidence>
<dbReference type="Proteomes" id="UP000254537">
    <property type="component" value="Chromosome"/>
</dbReference>
<dbReference type="EMBL" id="CP031337">
    <property type="protein sequence ID" value="AXK38762.1"/>
    <property type="molecule type" value="Genomic_DNA"/>
</dbReference>
<protein>
    <recommendedName>
        <fullName evidence="3">Autotransporter domain-containing protein</fullName>
    </recommendedName>
</protein>
<keyword evidence="1 2" id="KW-0732">Signal</keyword>
<evidence type="ECO:0000313" key="5">
    <source>
        <dbReference type="Proteomes" id="UP000254537"/>
    </source>
</evidence>
<dbReference type="KEGG" id="ccah:DWG20_04570"/>
<dbReference type="NCBIfam" id="TIGR02601">
    <property type="entry name" value="autotrns_rpt"/>
    <property type="match status" value="8"/>
</dbReference>
<organism evidence="4 5">
    <name type="scientific">Crenobacter cavernae</name>
    <dbReference type="NCBI Taxonomy" id="2290923"/>
    <lineage>
        <taxon>Bacteria</taxon>
        <taxon>Pseudomonadati</taxon>
        <taxon>Pseudomonadota</taxon>
        <taxon>Betaproteobacteria</taxon>
        <taxon>Neisseriales</taxon>
        <taxon>Neisseriaceae</taxon>
        <taxon>Crenobacter</taxon>
    </lineage>
</organism>
<evidence type="ECO:0000256" key="2">
    <source>
        <dbReference type="SAM" id="SignalP"/>
    </source>
</evidence>
<dbReference type="SUPFAM" id="SSF51126">
    <property type="entry name" value="Pectin lyase-like"/>
    <property type="match status" value="3"/>
</dbReference>
<dbReference type="InterPro" id="IPR036709">
    <property type="entry name" value="Autotransporte_beta_dom_sf"/>
</dbReference>
<gene>
    <name evidence="4" type="ORF">DWG20_04570</name>
</gene>
<feature type="signal peptide" evidence="2">
    <location>
        <begin position="1"/>
        <end position="34"/>
    </location>
</feature>
<dbReference type="SUPFAM" id="SSF103515">
    <property type="entry name" value="Autotransporter"/>
    <property type="match status" value="1"/>
</dbReference>
<reference evidence="4 5" key="1">
    <citation type="submission" date="2018-07" db="EMBL/GenBank/DDBJ databases">
        <title>Crenobacter cavernae sp. nov., isolated from a karst cave.</title>
        <authorList>
            <person name="Zhu H."/>
        </authorList>
    </citation>
    <scope>NUCLEOTIDE SEQUENCE [LARGE SCALE GENOMIC DNA]</scope>
    <source>
        <strain evidence="4 5">K1W11S-77</strain>
    </source>
</reference>
<feature type="domain" description="Autotransporter" evidence="3">
    <location>
        <begin position="1537"/>
        <end position="1814"/>
    </location>
</feature>
<name>A0A345Y4B0_9NEIS</name>
<evidence type="ECO:0000256" key="1">
    <source>
        <dbReference type="ARBA" id="ARBA00022729"/>
    </source>
</evidence>
<dbReference type="PANTHER" id="PTHR35037">
    <property type="entry name" value="C-TERMINAL REGION OF AIDA-LIKE PROTEIN"/>
    <property type="match status" value="1"/>
</dbReference>
<feature type="chain" id="PRO_5016955802" description="Autotransporter domain-containing protein" evidence="2">
    <location>
        <begin position="35"/>
        <end position="1814"/>
    </location>
</feature>
<dbReference type="InterPro" id="IPR051551">
    <property type="entry name" value="Autotransporter_adhesion"/>
</dbReference>
<dbReference type="Gene3D" id="2.160.20.20">
    <property type="match status" value="2"/>
</dbReference>
<dbReference type="PANTHER" id="PTHR35037:SF3">
    <property type="entry name" value="C-TERMINAL REGION OF AIDA-LIKE PROTEIN"/>
    <property type="match status" value="1"/>
</dbReference>
<dbReference type="Pfam" id="PF12951">
    <property type="entry name" value="PATR"/>
    <property type="match status" value="11"/>
</dbReference>